<evidence type="ECO:0000313" key="1">
    <source>
        <dbReference type="EMBL" id="CAG1849802.1"/>
    </source>
</evidence>
<evidence type="ECO:0000313" key="2">
    <source>
        <dbReference type="EnsemblPlants" id="Ma03_p10920.1"/>
    </source>
</evidence>
<protein>
    <submittedName>
        <fullName evidence="1">(wild Malaysian banana) hypothetical protein</fullName>
    </submittedName>
</protein>
<reference evidence="2" key="2">
    <citation type="submission" date="2021-05" db="UniProtKB">
        <authorList>
            <consortium name="EnsemblPlants"/>
        </authorList>
    </citation>
    <scope>IDENTIFICATION</scope>
    <source>
        <strain evidence="2">subsp. malaccensis</strain>
    </source>
</reference>
<organism evidence="2 3">
    <name type="scientific">Musa acuminata subsp. malaccensis</name>
    <name type="common">Wild banana</name>
    <name type="synonym">Musa malaccensis</name>
    <dbReference type="NCBI Taxonomy" id="214687"/>
    <lineage>
        <taxon>Eukaryota</taxon>
        <taxon>Viridiplantae</taxon>
        <taxon>Streptophyta</taxon>
        <taxon>Embryophyta</taxon>
        <taxon>Tracheophyta</taxon>
        <taxon>Spermatophyta</taxon>
        <taxon>Magnoliopsida</taxon>
        <taxon>Liliopsida</taxon>
        <taxon>Zingiberales</taxon>
        <taxon>Musaceae</taxon>
        <taxon>Musa</taxon>
    </lineage>
</organism>
<proteinExistence type="predicted"/>
<dbReference type="EnsemblPlants" id="Ma03_t10920.1">
    <property type="protein sequence ID" value="Ma03_p10920.1"/>
    <property type="gene ID" value="Ma03_g10920"/>
</dbReference>
<evidence type="ECO:0000313" key="3">
    <source>
        <dbReference type="Proteomes" id="UP000012960"/>
    </source>
</evidence>
<reference evidence="1" key="1">
    <citation type="submission" date="2021-03" db="EMBL/GenBank/DDBJ databases">
        <authorList>
            <consortium name="Genoscope - CEA"/>
            <person name="William W."/>
        </authorList>
    </citation>
    <scope>NUCLEOTIDE SEQUENCE</scope>
    <source>
        <strain evidence="1">Doubled-haploid Pahang</strain>
    </source>
</reference>
<keyword evidence="3" id="KW-1185">Reference proteome</keyword>
<dbReference type="AlphaFoldDB" id="A0A804IAR5"/>
<dbReference type="Proteomes" id="UP000012960">
    <property type="component" value="Unplaced"/>
</dbReference>
<dbReference type="EMBL" id="HG996468">
    <property type="protein sequence ID" value="CAG1849802.1"/>
    <property type="molecule type" value="Genomic_DNA"/>
</dbReference>
<accession>A0A804IAR5</accession>
<sequence>MDALCTHMPFPACCVRLYCYEYMMKEQCKIKSNCLNEEKPLLVLPQICTFISFIYDMW</sequence>
<dbReference type="Gramene" id="Ma03_t10920.1">
    <property type="protein sequence ID" value="Ma03_p10920.1"/>
    <property type="gene ID" value="Ma03_g10920"/>
</dbReference>
<dbReference type="InParanoid" id="A0A804IAR5"/>
<name>A0A804IAR5_MUSAM</name>
<gene>
    <name evidence="1" type="ORF">GSMUA_213880.1</name>
</gene>